<dbReference type="Proteomes" id="UP001175211">
    <property type="component" value="Unassembled WGS sequence"/>
</dbReference>
<sequence length="239" mass="26676">MTLALEISEHERLERAHCERRQRRHVYHGGARPIGYWSHSRMKAWKTHVAAPQFSAFCAEVLKLFAQRLMPKKPTEQIPAQLLSFGCGRCYECTSVKAFFTTNTPFHSVTATAAVRAHVEKQLTAVSAAKYGVKWETSKFGRPYTLQIQKSESMVAHGKYKQRQTQGLQMLAALGDLTIQRQMLGADFDSVYEAIAGTRAPSPEPSVVVAVTNSQENAEKCRKRALAGVVVSAKRPRIS</sequence>
<proteinExistence type="predicted"/>
<reference evidence="1" key="1">
    <citation type="submission" date="2023-06" db="EMBL/GenBank/DDBJ databases">
        <authorList>
            <consortium name="Lawrence Berkeley National Laboratory"/>
            <person name="Ahrendt S."/>
            <person name="Sahu N."/>
            <person name="Indic B."/>
            <person name="Wong-Bajracharya J."/>
            <person name="Merenyi Z."/>
            <person name="Ke H.-M."/>
            <person name="Monk M."/>
            <person name="Kocsube S."/>
            <person name="Drula E."/>
            <person name="Lipzen A."/>
            <person name="Balint B."/>
            <person name="Henrissat B."/>
            <person name="Andreopoulos B."/>
            <person name="Martin F.M."/>
            <person name="Harder C.B."/>
            <person name="Rigling D."/>
            <person name="Ford K.L."/>
            <person name="Foster G.D."/>
            <person name="Pangilinan J."/>
            <person name="Papanicolaou A."/>
            <person name="Barry K."/>
            <person name="LaButti K."/>
            <person name="Viragh M."/>
            <person name="Koriabine M."/>
            <person name="Yan M."/>
            <person name="Riley R."/>
            <person name="Champramary S."/>
            <person name="Plett K.L."/>
            <person name="Tsai I.J."/>
            <person name="Slot J."/>
            <person name="Sipos G."/>
            <person name="Plett J."/>
            <person name="Nagy L.G."/>
            <person name="Grigoriev I.V."/>
        </authorList>
    </citation>
    <scope>NUCLEOTIDE SEQUENCE</scope>
    <source>
        <strain evidence="1">CCBAS 213</strain>
    </source>
</reference>
<keyword evidence="2" id="KW-1185">Reference proteome</keyword>
<dbReference type="EMBL" id="JAUEPS010000002">
    <property type="protein sequence ID" value="KAK0468464.1"/>
    <property type="molecule type" value="Genomic_DNA"/>
</dbReference>
<name>A0AA39U0X7_ARMTA</name>
<evidence type="ECO:0000313" key="2">
    <source>
        <dbReference type="Proteomes" id="UP001175211"/>
    </source>
</evidence>
<gene>
    <name evidence="1" type="ORF">EV420DRAFT_468765</name>
</gene>
<organism evidence="1 2">
    <name type="scientific">Armillaria tabescens</name>
    <name type="common">Ringless honey mushroom</name>
    <name type="synonym">Agaricus tabescens</name>
    <dbReference type="NCBI Taxonomy" id="1929756"/>
    <lineage>
        <taxon>Eukaryota</taxon>
        <taxon>Fungi</taxon>
        <taxon>Dikarya</taxon>
        <taxon>Basidiomycota</taxon>
        <taxon>Agaricomycotina</taxon>
        <taxon>Agaricomycetes</taxon>
        <taxon>Agaricomycetidae</taxon>
        <taxon>Agaricales</taxon>
        <taxon>Marasmiineae</taxon>
        <taxon>Physalacriaceae</taxon>
        <taxon>Desarmillaria</taxon>
    </lineage>
</organism>
<dbReference type="GeneID" id="85365796"/>
<dbReference type="RefSeq" id="XP_060338739.1">
    <property type="nucleotide sequence ID" value="XM_060482248.1"/>
</dbReference>
<dbReference type="AlphaFoldDB" id="A0AA39U0X7"/>
<protein>
    <submittedName>
        <fullName evidence="1">Uncharacterized protein</fullName>
    </submittedName>
</protein>
<accession>A0AA39U0X7</accession>
<evidence type="ECO:0000313" key="1">
    <source>
        <dbReference type="EMBL" id="KAK0468464.1"/>
    </source>
</evidence>
<comment type="caution">
    <text evidence="1">The sequence shown here is derived from an EMBL/GenBank/DDBJ whole genome shotgun (WGS) entry which is preliminary data.</text>
</comment>